<keyword evidence="7 11" id="KW-1133">Transmembrane helix</keyword>
<proteinExistence type="inferred from homology"/>
<feature type="domain" description="Major facilitator superfamily (MFS) profile" evidence="12">
    <location>
        <begin position="16"/>
        <end position="457"/>
    </location>
</feature>
<dbReference type="GO" id="GO:0015144">
    <property type="term" value="F:carbohydrate transmembrane transporter activity"/>
    <property type="evidence" value="ECO:0007669"/>
    <property type="project" value="InterPro"/>
</dbReference>
<evidence type="ECO:0000259" key="12">
    <source>
        <dbReference type="PROSITE" id="PS50850"/>
    </source>
</evidence>
<comment type="caution">
    <text evidence="13">The sequence shown here is derived from an EMBL/GenBank/DDBJ whole genome shotgun (WGS) entry which is preliminary data.</text>
</comment>
<evidence type="ECO:0000256" key="9">
    <source>
        <dbReference type="RuleBase" id="RU003346"/>
    </source>
</evidence>
<keyword evidence="3 9" id="KW-0813">Transport</keyword>
<evidence type="ECO:0000313" key="13">
    <source>
        <dbReference type="EMBL" id="OAY71223.1"/>
    </source>
</evidence>
<comment type="subcellular location">
    <subcellularLocation>
        <location evidence="1">Membrane</location>
        <topology evidence="1">Multi-pass membrane protein</topology>
    </subcellularLocation>
</comment>
<dbReference type="PROSITE" id="PS00216">
    <property type="entry name" value="SUGAR_TRANSPORT_1"/>
    <property type="match status" value="1"/>
</dbReference>
<accession>A0A199V2L2</accession>
<sequence length="502" mass="53677">MEQHLEEKRNKYAIACCIIASIISILMGYDTGVMSGAMLFIKKDLKIGDGQVEVLAGIINICALGGSLTAGRVSDWLGRRRTIAVGAAVFFVGSALMGAAPGFAALVAGRCVAGVGVGYALMIAPVYSAEVSAPATRGFLTSLPEMCISVGILLGYVANYLLAKLPLAYGWRAMLGLGALPSAALAVGIFAMPESPRWLVMQGQIKEAREVLLRAELRLREIKSAAGISEASDDDDTVQLTKQPAGKGVWKELLLRPTPAVRRILIAAIGIHFFEHATGIEAVVLYSPRIFKKAGIRTQNKLLIATMGVGLTKTCFLLIATFLIDKVGRRPLLLTSLGGMALSLAGLGFGLTMVECSGERLGWDIALSIAAVFVFLAFFSIGLGPITWVYSSEIFPLRLRAQGASLGVAVNRLMNGIVSMTFISLYKAITIGGAFFLFAGIAVLAWLFFFLACPETRGRPLEEMEEVFSSSRRRRRRSTDGSAGSKQFEIAKMEGDQESASS</sequence>
<dbReference type="GO" id="GO:0016020">
    <property type="term" value="C:membrane"/>
    <property type="evidence" value="ECO:0007669"/>
    <property type="project" value="UniProtKB-SubCell"/>
</dbReference>
<comment type="similarity">
    <text evidence="2 9">Belongs to the major facilitator superfamily. Sugar transporter (TC 2.A.1.1) family.</text>
</comment>
<evidence type="ECO:0000256" key="6">
    <source>
        <dbReference type="ARBA" id="ARBA00022847"/>
    </source>
</evidence>
<evidence type="ECO:0000256" key="4">
    <source>
        <dbReference type="ARBA" id="ARBA00022597"/>
    </source>
</evidence>
<protein>
    <submittedName>
        <fullName evidence="13">Putative polyol transporter 6</fullName>
    </submittedName>
</protein>
<evidence type="ECO:0000256" key="10">
    <source>
        <dbReference type="SAM" id="MobiDB-lite"/>
    </source>
</evidence>
<dbReference type="EMBL" id="LSRQ01003555">
    <property type="protein sequence ID" value="OAY71223.1"/>
    <property type="molecule type" value="Genomic_DNA"/>
</dbReference>
<dbReference type="Proteomes" id="UP000092600">
    <property type="component" value="Unassembled WGS sequence"/>
</dbReference>
<dbReference type="SUPFAM" id="SSF103473">
    <property type="entry name" value="MFS general substrate transporter"/>
    <property type="match status" value="1"/>
</dbReference>
<organism evidence="13 14">
    <name type="scientific">Ananas comosus</name>
    <name type="common">Pineapple</name>
    <name type="synonym">Ananas ananas</name>
    <dbReference type="NCBI Taxonomy" id="4615"/>
    <lineage>
        <taxon>Eukaryota</taxon>
        <taxon>Viridiplantae</taxon>
        <taxon>Streptophyta</taxon>
        <taxon>Embryophyta</taxon>
        <taxon>Tracheophyta</taxon>
        <taxon>Spermatophyta</taxon>
        <taxon>Magnoliopsida</taxon>
        <taxon>Liliopsida</taxon>
        <taxon>Poales</taxon>
        <taxon>Bromeliaceae</taxon>
        <taxon>Bromelioideae</taxon>
        <taxon>Ananas</taxon>
    </lineage>
</organism>
<feature type="transmembrane region" description="Helical" evidence="11">
    <location>
        <begin position="83"/>
        <end position="101"/>
    </location>
</feature>
<reference evidence="13 14" key="1">
    <citation type="journal article" date="2016" name="DNA Res.">
        <title>The draft genome of MD-2 pineapple using hybrid error correction of long reads.</title>
        <authorList>
            <person name="Redwan R.M."/>
            <person name="Saidin A."/>
            <person name="Kumar S.V."/>
        </authorList>
    </citation>
    <scope>NUCLEOTIDE SEQUENCE [LARGE SCALE GENOMIC DNA]</scope>
    <source>
        <strain evidence="14">cv. MD2</strain>
        <tissue evidence="13">Leaf</tissue>
    </source>
</reference>
<keyword evidence="6" id="KW-0769">Symport</keyword>
<dbReference type="InterPro" id="IPR045262">
    <property type="entry name" value="STP/PLT_plant"/>
</dbReference>
<evidence type="ECO:0000256" key="3">
    <source>
        <dbReference type="ARBA" id="ARBA00022448"/>
    </source>
</evidence>
<feature type="transmembrane region" description="Helical" evidence="11">
    <location>
        <begin position="331"/>
        <end position="353"/>
    </location>
</feature>
<dbReference type="PRINTS" id="PR00171">
    <property type="entry name" value="SUGRTRNSPORT"/>
</dbReference>
<gene>
    <name evidence="13" type="ORF">ACMD2_08121</name>
</gene>
<keyword evidence="8 11" id="KW-0472">Membrane</keyword>
<dbReference type="AlphaFoldDB" id="A0A199V2L2"/>
<feature type="transmembrane region" description="Helical" evidence="11">
    <location>
        <begin position="12"/>
        <end position="29"/>
    </location>
</feature>
<keyword evidence="5 11" id="KW-0812">Transmembrane</keyword>
<dbReference type="InterPro" id="IPR005828">
    <property type="entry name" value="MFS_sugar_transport-like"/>
</dbReference>
<feature type="transmembrane region" description="Helical" evidence="11">
    <location>
        <begin position="302"/>
        <end position="324"/>
    </location>
</feature>
<dbReference type="PROSITE" id="PS00217">
    <property type="entry name" value="SUGAR_TRANSPORT_2"/>
    <property type="match status" value="1"/>
</dbReference>
<evidence type="ECO:0000256" key="1">
    <source>
        <dbReference type="ARBA" id="ARBA00004141"/>
    </source>
</evidence>
<dbReference type="FunFam" id="1.20.1250.20:FF:000025">
    <property type="entry name" value="probable polyol transporter 4"/>
    <property type="match status" value="1"/>
</dbReference>
<feature type="transmembrane region" description="Helical" evidence="11">
    <location>
        <begin position="107"/>
        <end position="127"/>
    </location>
</feature>
<evidence type="ECO:0000256" key="7">
    <source>
        <dbReference type="ARBA" id="ARBA00022989"/>
    </source>
</evidence>
<dbReference type="InterPro" id="IPR003663">
    <property type="entry name" value="Sugar/inositol_transpt"/>
</dbReference>
<feature type="transmembrane region" description="Helical" evidence="11">
    <location>
        <begin position="429"/>
        <end position="451"/>
    </location>
</feature>
<dbReference type="InterPro" id="IPR036259">
    <property type="entry name" value="MFS_trans_sf"/>
</dbReference>
<name>A0A199V2L2_ANACO</name>
<feature type="transmembrane region" description="Helical" evidence="11">
    <location>
        <begin position="54"/>
        <end position="71"/>
    </location>
</feature>
<evidence type="ECO:0000313" key="14">
    <source>
        <dbReference type="Proteomes" id="UP000092600"/>
    </source>
</evidence>
<feature type="region of interest" description="Disordered" evidence="10">
    <location>
        <begin position="467"/>
        <end position="502"/>
    </location>
</feature>
<dbReference type="PROSITE" id="PS50850">
    <property type="entry name" value="MFS"/>
    <property type="match status" value="1"/>
</dbReference>
<dbReference type="Gene3D" id="1.20.1250.20">
    <property type="entry name" value="MFS general substrate transporter like domains"/>
    <property type="match status" value="1"/>
</dbReference>
<dbReference type="PANTHER" id="PTHR23500">
    <property type="entry name" value="SOLUTE CARRIER FAMILY 2, FACILITATED GLUCOSE TRANSPORTER"/>
    <property type="match status" value="1"/>
</dbReference>
<evidence type="ECO:0000256" key="2">
    <source>
        <dbReference type="ARBA" id="ARBA00010992"/>
    </source>
</evidence>
<feature type="transmembrane region" description="Helical" evidence="11">
    <location>
        <begin position="139"/>
        <end position="163"/>
    </location>
</feature>
<dbReference type="NCBIfam" id="TIGR00879">
    <property type="entry name" value="SP"/>
    <property type="match status" value="1"/>
</dbReference>
<dbReference type="InterPro" id="IPR020846">
    <property type="entry name" value="MFS_dom"/>
</dbReference>
<feature type="transmembrane region" description="Helical" evidence="11">
    <location>
        <begin position="264"/>
        <end position="287"/>
    </location>
</feature>
<dbReference type="InterPro" id="IPR005829">
    <property type="entry name" value="Sugar_transporter_CS"/>
</dbReference>
<keyword evidence="4" id="KW-0762">Sugar transport</keyword>
<evidence type="ECO:0000256" key="5">
    <source>
        <dbReference type="ARBA" id="ARBA00022692"/>
    </source>
</evidence>
<dbReference type="Pfam" id="PF00083">
    <property type="entry name" value="Sugar_tr"/>
    <property type="match status" value="1"/>
</dbReference>
<evidence type="ECO:0000256" key="8">
    <source>
        <dbReference type="ARBA" id="ARBA00023136"/>
    </source>
</evidence>
<feature type="transmembrane region" description="Helical" evidence="11">
    <location>
        <begin position="365"/>
        <end position="391"/>
    </location>
</feature>
<dbReference type="PANTHER" id="PTHR23500:SF453">
    <property type="entry name" value="POLYOL TRANSPORTER 3-RELATED"/>
    <property type="match status" value="1"/>
</dbReference>
<feature type="transmembrane region" description="Helical" evidence="11">
    <location>
        <begin position="403"/>
        <end position="423"/>
    </location>
</feature>
<feature type="transmembrane region" description="Helical" evidence="11">
    <location>
        <begin position="169"/>
        <end position="192"/>
    </location>
</feature>
<evidence type="ECO:0000256" key="11">
    <source>
        <dbReference type="SAM" id="Phobius"/>
    </source>
</evidence>
<dbReference type="GO" id="GO:0015293">
    <property type="term" value="F:symporter activity"/>
    <property type="evidence" value="ECO:0007669"/>
    <property type="project" value="UniProtKB-KW"/>
</dbReference>